<dbReference type="InterPro" id="IPR046461">
    <property type="entry name" value="TerL_ATPase"/>
</dbReference>
<name>A0A521C5M4_9BACL</name>
<sequence>MKNYILEYWSKIESEEIQASNRVKQQYQKLVDEINSPRDPWVFDIEKANQPIHFIERFCKHSKGKWIGKPVTLELFQKAKIQAVYGFVHKDTRLRRCREVFTLVGRKNGKSTEKAATGLYMQIGDGEGGSEVYSVATKKDQARIVFTEAVNMTSQSPALSKHIKKRKTDLYFPVTFSKFEPLASDSNSLDGLNVHNGIIDELHAIKDRNLYDVIKQAMSSREQPLLDIITTAGFVRESIFDSIYDYACRVLDGLVEDDRFLAFIYELDDREEWTDFRMWEKANPGLGTIKDYNELAANVERAKNDPDFLPTVLTKDFNIRDTVAGTWLTYDQINNEETFTMDEIRDTYAVAGTDLSSTTDLTCATLLIMKPGPGSDKKYVLQQYFLPGDSIDKRIREDKIPYDRWAERGLLTLCEGNKVNYSDVTRWYLRMMEEYQVHPLWVGYDPWDSQYWVDEMIQYGFTMEKVRQGAQTLSQPMKELGADLQAKAINYNNNPILKWCLTNTAVKRDDNDNIRPIKGQNQRQRIDGAVSLLIAYTVLFNHMDDYKALV</sequence>
<proteinExistence type="predicted"/>
<dbReference type="Proteomes" id="UP000315636">
    <property type="component" value="Unassembled WGS sequence"/>
</dbReference>
<reference evidence="3 4" key="1">
    <citation type="submission" date="2017-05" db="EMBL/GenBank/DDBJ databases">
        <authorList>
            <person name="Varghese N."/>
            <person name="Submissions S."/>
        </authorList>
    </citation>
    <scope>NUCLEOTIDE SEQUENCE [LARGE SCALE GENOMIC DNA]</scope>
    <source>
        <strain evidence="3 4">DSM 45474</strain>
    </source>
</reference>
<gene>
    <name evidence="3" type="ORF">SAMN06264849_103146</name>
</gene>
<accession>A0A521C5M4</accession>
<dbReference type="AlphaFoldDB" id="A0A521C5M4"/>
<dbReference type="Pfam" id="PF03354">
    <property type="entry name" value="TerL_ATPase"/>
    <property type="match status" value="1"/>
</dbReference>
<dbReference type="PANTHER" id="PTHR41287:SF1">
    <property type="entry name" value="PROTEIN YMFN"/>
    <property type="match status" value="1"/>
</dbReference>
<keyword evidence="4" id="KW-1185">Reference proteome</keyword>
<dbReference type="InterPro" id="IPR046462">
    <property type="entry name" value="TerL_nuclease"/>
</dbReference>
<evidence type="ECO:0000259" key="1">
    <source>
        <dbReference type="Pfam" id="PF03354"/>
    </source>
</evidence>
<evidence type="ECO:0000313" key="3">
    <source>
        <dbReference type="EMBL" id="SMO54722.1"/>
    </source>
</evidence>
<dbReference type="PANTHER" id="PTHR41287">
    <property type="match status" value="1"/>
</dbReference>
<organism evidence="3 4">
    <name type="scientific">Melghirimyces algeriensis</name>
    <dbReference type="NCBI Taxonomy" id="910412"/>
    <lineage>
        <taxon>Bacteria</taxon>
        <taxon>Bacillati</taxon>
        <taxon>Bacillota</taxon>
        <taxon>Bacilli</taxon>
        <taxon>Bacillales</taxon>
        <taxon>Thermoactinomycetaceae</taxon>
        <taxon>Melghirimyces</taxon>
    </lineage>
</organism>
<evidence type="ECO:0000313" key="4">
    <source>
        <dbReference type="Proteomes" id="UP000315636"/>
    </source>
</evidence>
<dbReference type="RefSeq" id="WP_142504900.1">
    <property type="nucleotide sequence ID" value="NZ_FXTI01000003.1"/>
</dbReference>
<feature type="domain" description="Terminase large subunit-like endonuclease" evidence="2">
    <location>
        <begin position="255"/>
        <end position="538"/>
    </location>
</feature>
<dbReference type="InterPro" id="IPR005021">
    <property type="entry name" value="Terminase_largesu-like"/>
</dbReference>
<dbReference type="InterPro" id="IPR027417">
    <property type="entry name" value="P-loop_NTPase"/>
</dbReference>
<dbReference type="Gene3D" id="3.40.50.300">
    <property type="entry name" value="P-loop containing nucleotide triphosphate hydrolases"/>
    <property type="match status" value="1"/>
</dbReference>
<evidence type="ECO:0000259" key="2">
    <source>
        <dbReference type="Pfam" id="PF20441"/>
    </source>
</evidence>
<dbReference type="EMBL" id="FXTI01000003">
    <property type="protein sequence ID" value="SMO54722.1"/>
    <property type="molecule type" value="Genomic_DNA"/>
</dbReference>
<dbReference type="Pfam" id="PF20441">
    <property type="entry name" value="TerL_nuclease"/>
    <property type="match status" value="1"/>
</dbReference>
<feature type="domain" description="Terminase large subunit-like ATPase" evidence="1">
    <location>
        <begin position="76"/>
        <end position="247"/>
    </location>
</feature>
<dbReference type="OrthoDB" id="9760250at2"/>
<dbReference type="GO" id="GO:0004519">
    <property type="term" value="F:endonuclease activity"/>
    <property type="evidence" value="ECO:0007669"/>
    <property type="project" value="InterPro"/>
</dbReference>
<protein>
    <submittedName>
        <fullName evidence="3">Phage terminase-like protein, large subunit, contains N-terminal HTH domain</fullName>
    </submittedName>
</protein>